<evidence type="ECO:0000313" key="7">
    <source>
        <dbReference type="Proteomes" id="UP000186817"/>
    </source>
</evidence>
<evidence type="ECO:0000313" key="6">
    <source>
        <dbReference type="EMBL" id="OLQ08645.1"/>
    </source>
</evidence>
<dbReference type="Proteomes" id="UP000186817">
    <property type="component" value="Unassembled WGS sequence"/>
</dbReference>
<dbReference type="Pfam" id="PF00078">
    <property type="entry name" value="RVT_1"/>
    <property type="match status" value="1"/>
</dbReference>
<dbReference type="PROSITE" id="PS50879">
    <property type="entry name" value="RNASE_H_1"/>
    <property type="match status" value="1"/>
</dbReference>
<dbReference type="PANTHER" id="PTHR42721">
    <property type="entry name" value="SUGAR HYDROLASE-RELATED"/>
    <property type="match status" value="1"/>
</dbReference>
<dbReference type="GO" id="GO:0045493">
    <property type="term" value="P:xylan catabolic process"/>
    <property type="evidence" value="ECO:0007669"/>
    <property type="project" value="InterPro"/>
</dbReference>
<dbReference type="InterPro" id="IPR043502">
    <property type="entry name" value="DNA/RNA_pol_sf"/>
</dbReference>
<dbReference type="EMBL" id="LSRX01000112">
    <property type="protein sequence ID" value="OLQ08645.1"/>
    <property type="molecule type" value="Genomic_DNA"/>
</dbReference>
<dbReference type="GO" id="GO:0009044">
    <property type="term" value="F:xylan 1,4-beta-xylosidase activity"/>
    <property type="evidence" value="ECO:0007669"/>
    <property type="project" value="InterPro"/>
</dbReference>
<sequence>MFRSFGAISLATLASADWPTPNWHGCVDPKALSLPYCNTKLSIQERLDDLMSRLDRNDKIRQITPDQKLGGTCTTFTSGKEEIGLPPWLWLVESNTGVDAACPAEGHCVTNFVGPMGMAASFNESSWLLKGQVLGTEQRALSNYGASRFHQDHKNPVCLTGFGPNINIARDPRFGRTSELAGEDPLLSGTYAMNMVKGMQEKDAAGHKKIAAYLKHYTAYSTEANRGHDTTNFLRVTLNFQGIQDLGRKRQLQTKVLDKLKHLKGKSGIEGQDNCNLWVTKDRSIEERIRIRALVLTKNFYEKLPQPPVTGKPKEALQQLWVDYGPVSLAGRSYTFFYADSSHAFRGIRQFFASIHLPYKLRDDCLQVWQQQVEELISFCSDKRYHDEIAFCCDLNYDILDIVNVDERGIPFGQLLRTLGLEFTRLQQPTWSNTSGACSRIDFILFSLPSMTFWDDRVLAGSDTVIGSDHCAVSVSLQSLPSTGRSVFQNSKCGKWWTQGPQLLNKASALAEHLELSMSDLHMEDLSSLCQSCSRRITSCRFVDTPEIKNLIVKRKGLRGREARDLAKQIADARRTAKKEWLANLLQRSAEGDYRAIAYFKKRNSAMYTQGSYCIRAGGRSKAISDLRFFYQRKYTPPDPVIRGLPRAIFHQRAGPILNPEPFTLEEIRDVAFMCKHNKSTGADGISYEALQMLLQSELADHILDMYNGVLQGLLPIPRGWLHSHVCFLPKTATPSSPADLRPIVLSSTVAKVFTKALMLRLRPKLPSIGAFQVGGVPQRQILDAACAVQQAIRLSEQYGNPLVIVKLEVAAAFDSLSHASIASFLAQAQGSREAEVLLDVICNSCVGLGLQGTSWNQPLGQGVLQGSSYSAELFARSVDFYMSFTNQEWQQREETWLQTPEGRKLFLAPFADDLVLIATSRDQAVRLLEDTVRTLGAIGLKMNWRKCKYIQTPGLPKTPLKPCGTAIEWAKSFVFLGILIGFQLSCQAVLAARMTKVSNAFWAYYRILRQHAVGLSKRLQIFDVFITSRWRWLSPAVKPSKSIRRSLRTTQATFLFSILGFSRDPFQGSLDSWIARRRASRLAAQLAGHKAWEGQHAVGFFGYWGHAARYPPESCIPIAVTLRVRGPEWLFANGPYIKRLPGRTQSLCADASRFLQRSWEQFLVALGQSPPTSWISGALDREKWRHFSTDWCCRNDSLATRFYSQSPEDVDLRGCQLVQNGDLFSLLHTRHPPVEEPYTTSFVCLNTPSCDTQTEGDSENVLRVFSDGSAPNNRRGQAGTGGGAVVILSPYALVERATVCYFQIPKPCTNIQAELHAAAQALRMIRQVRHAHPHIAITYHTDSQYVLQILEGSFQGTHHASVTNEIISLWNELCLSVECRHVRAHKGILLNEIADVFAKSATQLRHCRKTFCTLDRTQAALTYQPDSPVFIPWL</sequence>
<organism evidence="6 7">
    <name type="scientific">Symbiodinium microadriaticum</name>
    <name type="common">Dinoflagellate</name>
    <name type="synonym">Zooxanthella microadriatica</name>
    <dbReference type="NCBI Taxonomy" id="2951"/>
    <lineage>
        <taxon>Eukaryota</taxon>
        <taxon>Sar</taxon>
        <taxon>Alveolata</taxon>
        <taxon>Dinophyceae</taxon>
        <taxon>Suessiales</taxon>
        <taxon>Symbiodiniaceae</taxon>
        <taxon>Symbiodinium</taxon>
    </lineage>
</organism>
<keyword evidence="7" id="KW-1185">Reference proteome</keyword>
<dbReference type="InterPro" id="IPR001764">
    <property type="entry name" value="Glyco_hydro_3_N"/>
</dbReference>
<comment type="caution">
    <text evidence="6">The sequence shown here is derived from an EMBL/GenBank/DDBJ whole genome shotgun (WGS) entry which is preliminary data.</text>
</comment>
<dbReference type="InterPro" id="IPR017853">
    <property type="entry name" value="GH"/>
</dbReference>
<dbReference type="Pfam" id="PF00933">
    <property type="entry name" value="Glyco_hydro_3"/>
    <property type="match status" value="1"/>
</dbReference>
<dbReference type="InterPro" id="IPR012337">
    <property type="entry name" value="RNaseH-like_sf"/>
</dbReference>
<name>A0A1Q9EMJ1_SYMMI</name>
<dbReference type="GO" id="GO:0003676">
    <property type="term" value="F:nucleic acid binding"/>
    <property type="evidence" value="ECO:0007669"/>
    <property type="project" value="InterPro"/>
</dbReference>
<feature type="domain" description="RNase H type-1" evidence="5">
    <location>
        <begin position="1259"/>
        <end position="1404"/>
    </location>
</feature>
<evidence type="ECO:0000259" key="5">
    <source>
        <dbReference type="PROSITE" id="PS50879"/>
    </source>
</evidence>
<dbReference type="SUPFAM" id="SSF56219">
    <property type="entry name" value="DNase I-like"/>
    <property type="match status" value="1"/>
</dbReference>
<comment type="similarity">
    <text evidence="1">Belongs to the glycosyl hydrolase 3 family.</text>
</comment>
<dbReference type="SUPFAM" id="SSF51445">
    <property type="entry name" value="(Trans)glycosidases"/>
    <property type="match status" value="1"/>
</dbReference>
<dbReference type="OrthoDB" id="440708at2759"/>
<dbReference type="PANTHER" id="PTHR42721:SF3">
    <property type="entry name" value="BETA-D-XYLOSIDASE 5-RELATED"/>
    <property type="match status" value="1"/>
</dbReference>
<gene>
    <name evidence="6" type="primary">BXL5</name>
    <name evidence="6" type="ORF">AK812_SmicGene7768</name>
</gene>
<keyword evidence="3" id="KW-0732">Signal</keyword>
<dbReference type="GO" id="GO:0046556">
    <property type="term" value="F:alpha-L-arabinofuranosidase activity"/>
    <property type="evidence" value="ECO:0007669"/>
    <property type="project" value="TreeGrafter"/>
</dbReference>
<dbReference type="SUPFAM" id="SSF56672">
    <property type="entry name" value="DNA/RNA polymerases"/>
    <property type="match status" value="1"/>
</dbReference>
<keyword evidence="2" id="KW-0378">Hydrolase</keyword>
<evidence type="ECO:0000256" key="2">
    <source>
        <dbReference type="ARBA" id="ARBA00022801"/>
    </source>
</evidence>
<dbReference type="InterPro" id="IPR036691">
    <property type="entry name" value="Endo/exonu/phosph_ase_sf"/>
</dbReference>
<dbReference type="Gene3D" id="3.60.10.10">
    <property type="entry name" value="Endonuclease/exonuclease/phosphatase"/>
    <property type="match status" value="1"/>
</dbReference>
<evidence type="ECO:0000256" key="3">
    <source>
        <dbReference type="SAM" id="SignalP"/>
    </source>
</evidence>
<dbReference type="GO" id="GO:0031222">
    <property type="term" value="P:arabinan catabolic process"/>
    <property type="evidence" value="ECO:0007669"/>
    <property type="project" value="TreeGrafter"/>
</dbReference>
<feature type="chain" id="PRO_5012864551" evidence="3">
    <location>
        <begin position="17"/>
        <end position="1435"/>
    </location>
</feature>
<feature type="signal peptide" evidence="3">
    <location>
        <begin position="1"/>
        <end position="16"/>
    </location>
</feature>
<dbReference type="GO" id="GO:0004523">
    <property type="term" value="F:RNA-DNA hybrid ribonuclease activity"/>
    <property type="evidence" value="ECO:0007669"/>
    <property type="project" value="InterPro"/>
</dbReference>
<dbReference type="PROSITE" id="PS50878">
    <property type="entry name" value="RT_POL"/>
    <property type="match status" value="1"/>
</dbReference>
<dbReference type="InterPro" id="IPR044993">
    <property type="entry name" value="BXL"/>
</dbReference>
<dbReference type="InterPro" id="IPR036962">
    <property type="entry name" value="Glyco_hydro_3_N_sf"/>
</dbReference>
<dbReference type="CDD" id="cd01650">
    <property type="entry name" value="RT_nLTR_like"/>
    <property type="match status" value="1"/>
</dbReference>
<dbReference type="InterPro" id="IPR036397">
    <property type="entry name" value="RNaseH_sf"/>
</dbReference>
<dbReference type="Gene3D" id="3.30.420.10">
    <property type="entry name" value="Ribonuclease H-like superfamily/Ribonuclease H"/>
    <property type="match status" value="1"/>
</dbReference>
<feature type="domain" description="Reverse transcriptase" evidence="4">
    <location>
        <begin position="710"/>
        <end position="981"/>
    </location>
</feature>
<accession>A0A1Q9EMJ1</accession>
<reference evidence="6 7" key="1">
    <citation type="submission" date="2016-02" db="EMBL/GenBank/DDBJ databases">
        <title>Genome analysis of coral dinoflagellate symbionts highlights evolutionary adaptations to a symbiotic lifestyle.</title>
        <authorList>
            <person name="Aranda M."/>
            <person name="Li Y."/>
            <person name="Liew Y.J."/>
            <person name="Baumgarten S."/>
            <person name="Simakov O."/>
            <person name="Wilson M."/>
            <person name="Piel J."/>
            <person name="Ashoor H."/>
            <person name="Bougouffa S."/>
            <person name="Bajic V.B."/>
            <person name="Ryu T."/>
            <person name="Ravasi T."/>
            <person name="Bayer T."/>
            <person name="Micklem G."/>
            <person name="Kim H."/>
            <person name="Bhak J."/>
            <person name="Lajeunesse T.C."/>
            <person name="Voolstra C.R."/>
        </authorList>
    </citation>
    <scope>NUCLEOTIDE SEQUENCE [LARGE SCALE GENOMIC DNA]</scope>
    <source>
        <strain evidence="6 7">CCMP2467</strain>
    </source>
</reference>
<dbReference type="Pfam" id="PF00075">
    <property type="entry name" value="RNase_H"/>
    <property type="match status" value="1"/>
</dbReference>
<evidence type="ECO:0000259" key="4">
    <source>
        <dbReference type="PROSITE" id="PS50878"/>
    </source>
</evidence>
<dbReference type="Gene3D" id="3.20.20.300">
    <property type="entry name" value="Glycoside hydrolase, family 3, N-terminal domain"/>
    <property type="match status" value="1"/>
</dbReference>
<evidence type="ECO:0000256" key="1">
    <source>
        <dbReference type="ARBA" id="ARBA00005336"/>
    </source>
</evidence>
<protein>
    <submittedName>
        <fullName evidence="6">Putative beta-D-xylosidase 5</fullName>
    </submittedName>
</protein>
<proteinExistence type="inferred from homology"/>
<dbReference type="InterPro" id="IPR002156">
    <property type="entry name" value="RNaseH_domain"/>
</dbReference>
<dbReference type="InterPro" id="IPR000477">
    <property type="entry name" value="RT_dom"/>
</dbReference>
<dbReference type="SUPFAM" id="SSF53098">
    <property type="entry name" value="Ribonuclease H-like"/>
    <property type="match status" value="1"/>
</dbReference>